<name>A0A451AR52_9GAMM</name>
<protein>
    <submittedName>
        <fullName evidence="1">Uncharacterized protein</fullName>
    </submittedName>
</protein>
<evidence type="ECO:0000313" key="1">
    <source>
        <dbReference type="EMBL" id="VFK68487.1"/>
    </source>
</evidence>
<proteinExistence type="predicted"/>
<dbReference type="EMBL" id="CAADFZ010000239">
    <property type="protein sequence ID" value="VFK68487.1"/>
    <property type="molecule type" value="Genomic_DNA"/>
</dbReference>
<dbReference type="AlphaFoldDB" id="A0A451AR52"/>
<organism evidence="1">
    <name type="scientific">Candidatus Kentrum sp. UNK</name>
    <dbReference type="NCBI Taxonomy" id="2126344"/>
    <lineage>
        <taxon>Bacteria</taxon>
        <taxon>Pseudomonadati</taxon>
        <taxon>Pseudomonadota</taxon>
        <taxon>Gammaproteobacteria</taxon>
        <taxon>Candidatus Kentrum</taxon>
    </lineage>
</organism>
<sequence length="72" mass="8111">MKRVPITPADEKRARVGWIAPRIHREEEMVDARSDPPYGPESGLLFHSKERSLYTIANHKVLFGSGLAGLVR</sequence>
<accession>A0A451AR52</accession>
<reference evidence="1" key="1">
    <citation type="submission" date="2019-02" db="EMBL/GenBank/DDBJ databases">
        <authorList>
            <person name="Gruber-Vodicka R. H."/>
            <person name="Seah K. B. B."/>
        </authorList>
    </citation>
    <scope>NUCLEOTIDE SEQUENCE</scope>
    <source>
        <strain evidence="1">BECK_BY8</strain>
    </source>
</reference>
<gene>
    <name evidence="1" type="ORF">BECKUNK1418G_GA0071005_12392</name>
</gene>